<name>A0A2P2Q3P3_RHIMU</name>
<dbReference type="SUPFAM" id="SSF47473">
    <property type="entry name" value="EF-hand"/>
    <property type="match status" value="1"/>
</dbReference>
<feature type="domain" description="EF-hand" evidence="6">
    <location>
        <begin position="62"/>
        <end position="97"/>
    </location>
</feature>
<feature type="region of interest" description="Disordered" evidence="5">
    <location>
        <begin position="42"/>
        <end position="62"/>
    </location>
</feature>
<proteinExistence type="predicted"/>
<evidence type="ECO:0000256" key="4">
    <source>
        <dbReference type="ARBA" id="ARBA00022837"/>
    </source>
</evidence>
<dbReference type="GO" id="GO:0005737">
    <property type="term" value="C:cytoplasm"/>
    <property type="evidence" value="ECO:0007669"/>
    <property type="project" value="UniProtKB-ARBA"/>
</dbReference>
<dbReference type="InterPro" id="IPR002048">
    <property type="entry name" value="EF_hand_dom"/>
</dbReference>
<feature type="domain" description="EF-hand" evidence="6">
    <location>
        <begin position="98"/>
        <end position="133"/>
    </location>
</feature>
<evidence type="ECO:0000313" key="7">
    <source>
        <dbReference type="EMBL" id="MBX61591.1"/>
    </source>
</evidence>
<sequence>MVMTTLILVLLFIAGFISVLSSLTSSKLHAWLPSFLTGRSTPSVPGDTTTVPQDSSKDTEAGEKAELKSLFATFDKNGDGFITKQELTESLRNIRILLTDKDVEEMVAKVDSNGDGLIDFDEFCVLCEAIGGGHYRDQDLGQMMSWGDGKGSGVVEGDGERDLMEAFDVFDVDKDGLISVEELNLVMSSLGLKEGKRMEDCIEMIRKVDVDGDGMVNFDEFKRMMMMR</sequence>
<dbReference type="PROSITE" id="PS50222">
    <property type="entry name" value="EF_HAND_2"/>
    <property type="match status" value="4"/>
</dbReference>
<dbReference type="Pfam" id="PF13499">
    <property type="entry name" value="EF-hand_7"/>
    <property type="match status" value="2"/>
</dbReference>
<keyword evidence="3" id="KW-0677">Repeat</keyword>
<evidence type="ECO:0000259" key="6">
    <source>
        <dbReference type="PROSITE" id="PS50222"/>
    </source>
</evidence>
<evidence type="ECO:0000256" key="3">
    <source>
        <dbReference type="ARBA" id="ARBA00022737"/>
    </source>
</evidence>
<protein>
    <submittedName>
        <fullName evidence="7">Calcium-binding family protein</fullName>
    </submittedName>
</protein>
<accession>A0A2P2Q3P3</accession>
<reference evidence="7" key="1">
    <citation type="submission" date="2018-02" db="EMBL/GenBank/DDBJ databases">
        <title>Rhizophora mucronata_Transcriptome.</title>
        <authorList>
            <person name="Meera S.P."/>
            <person name="Sreeshan A."/>
            <person name="Augustine A."/>
        </authorList>
    </citation>
    <scope>NUCLEOTIDE SEQUENCE</scope>
    <source>
        <tissue evidence="7">Leaf</tissue>
    </source>
</reference>
<dbReference type="GO" id="GO:0005509">
    <property type="term" value="F:calcium ion binding"/>
    <property type="evidence" value="ECO:0007669"/>
    <property type="project" value="InterPro"/>
</dbReference>
<feature type="domain" description="EF-hand" evidence="6">
    <location>
        <begin position="158"/>
        <end position="193"/>
    </location>
</feature>
<dbReference type="EMBL" id="GGEC01081107">
    <property type="protein sequence ID" value="MBX61591.1"/>
    <property type="molecule type" value="Transcribed_RNA"/>
</dbReference>
<dbReference type="FunFam" id="1.10.238.10:FF:000178">
    <property type="entry name" value="Calmodulin-2 A"/>
    <property type="match status" value="1"/>
</dbReference>
<dbReference type="Gene3D" id="1.10.238.10">
    <property type="entry name" value="EF-hand"/>
    <property type="match status" value="2"/>
</dbReference>
<feature type="compositionally biased region" description="Polar residues" evidence="5">
    <location>
        <begin position="42"/>
        <end position="54"/>
    </location>
</feature>
<dbReference type="PANTHER" id="PTHR10891">
    <property type="entry name" value="EF-HAND CALCIUM-BINDING DOMAIN CONTAINING PROTEIN"/>
    <property type="match status" value="1"/>
</dbReference>
<dbReference type="AlphaFoldDB" id="A0A2P2Q3P3"/>
<dbReference type="InterPro" id="IPR039647">
    <property type="entry name" value="EF_hand_pair_protein_CML-like"/>
</dbReference>
<dbReference type="SMART" id="SM00054">
    <property type="entry name" value="EFh"/>
    <property type="match status" value="4"/>
</dbReference>
<organism evidence="7">
    <name type="scientific">Rhizophora mucronata</name>
    <name type="common">Asiatic mangrove</name>
    <dbReference type="NCBI Taxonomy" id="61149"/>
    <lineage>
        <taxon>Eukaryota</taxon>
        <taxon>Viridiplantae</taxon>
        <taxon>Streptophyta</taxon>
        <taxon>Embryophyta</taxon>
        <taxon>Tracheophyta</taxon>
        <taxon>Spermatophyta</taxon>
        <taxon>Magnoliopsida</taxon>
        <taxon>eudicotyledons</taxon>
        <taxon>Gunneridae</taxon>
        <taxon>Pentapetalae</taxon>
        <taxon>rosids</taxon>
        <taxon>fabids</taxon>
        <taxon>Malpighiales</taxon>
        <taxon>Rhizophoraceae</taxon>
        <taxon>Rhizophora</taxon>
    </lineage>
</organism>
<dbReference type="FunFam" id="1.10.238.10:FF:000089">
    <property type="entry name" value="calmodulin-like protein 3"/>
    <property type="match status" value="1"/>
</dbReference>
<dbReference type="CDD" id="cd00051">
    <property type="entry name" value="EFh"/>
    <property type="match status" value="2"/>
</dbReference>
<evidence type="ECO:0000256" key="5">
    <source>
        <dbReference type="SAM" id="MobiDB-lite"/>
    </source>
</evidence>
<dbReference type="GO" id="GO:0043226">
    <property type="term" value="C:organelle"/>
    <property type="evidence" value="ECO:0007669"/>
    <property type="project" value="UniProtKB-ARBA"/>
</dbReference>
<evidence type="ECO:0000256" key="1">
    <source>
        <dbReference type="ARBA" id="ARBA00003291"/>
    </source>
</evidence>
<evidence type="ECO:0000256" key="2">
    <source>
        <dbReference type="ARBA" id="ARBA00022723"/>
    </source>
</evidence>
<dbReference type="PROSITE" id="PS00018">
    <property type="entry name" value="EF_HAND_1"/>
    <property type="match status" value="4"/>
</dbReference>
<keyword evidence="2" id="KW-0479">Metal-binding</keyword>
<dbReference type="InterPro" id="IPR011992">
    <property type="entry name" value="EF-hand-dom_pair"/>
</dbReference>
<keyword evidence="4" id="KW-0106">Calcium</keyword>
<comment type="function">
    <text evidence="1">Potential calcium sensor.</text>
</comment>
<dbReference type="InterPro" id="IPR018247">
    <property type="entry name" value="EF_Hand_1_Ca_BS"/>
</dbReference>
<feature type="domain" description="EF-hand" evidence="6">
    <location>
        <begin position="196"/>
        <end position="228"/>
    </location>
</feature>